<keyword evidence="4" id="KW-0472">Membrane</keyword>
<evidence type="ECO:0000256" key="3">
    <source>
        <dbReference type="ARBA" id="ARBA00022989"/>
    </source>
</evidence>
<dbReference type="GO" id="GO:0016020">
    <property type="term" value="C:membrane"/>
    <property type="evidence" value="ECO:0007669"/>
    <property type="project" value="UniProtKB-SubCell"/>
</dbReference>
<keyword evidence="3" id="KW-1133">Transmembrane helix</keyword>
<keyword evidence="6" id="KW-1185">Reference proteome</keyword>
<protein>
    <submittedName>
        <fullName evidence="7">LPS biosynthesis protein</fullName>
    </submittedName>
</protein>
<organism evidence="6 7">
    <name type="scientific">Loa loa</name>
    <name type="common">Eye worm</name>
    <name type="synonym">Filaria loa</name>
    <dbReference type="NCBI Taxonomy" id="7209"/>
    <lineage>
        <taxon>Eukaryota</taxon>
        <taxon>Metazoa</taxon>
        <taxon>Ecdysozoa</taxon>
        <taxon>Nematoda</taxon>
        <taxon>Chromadorea</taxon>
        <taxon>Rhabditida</taxon>
        <taxon>Spirurina</taxon>
        <taxon>Spiruromorpha</taxon>
        <taxon>Filarioidea</taxon>
        <taxon>Onchocercidae</taxon>
        <taxon>Loa</taxon>
    </lineage>
</organism>
<reference evidence="7" key="2">
    <citation type="submission" date="2016-11" db="UniProtKB">
        <authorList>
            <consortium name="WormBaseParasite"/>
        </authorList>
    </citation>
    <scope>IDENTIFICATION</scope>
</reference>
<dbReference type="WBParaSite" id="EN70_12339">
    <property type="protein sequence ID" value="EN70_12339"/>
    <property type="gene ID" value="EN70_12339"/>
</dbReference>
<comment type="subcellular location">
    <subcellularLocation>
        <location evidence="1">Membrane</location>
        <topology evidence="1">Single-pass membrane protein</topology>
    </subcellularLocation>
</comment>
<evidence type="ECO:0000259" key="5">
    <source>
        <dbReference type="Pfam" id="PF04991"/>
    </source>
</evidence>
<proteinExistence type="predicted"/>
<name>A0A1I7VCP1_LOALO</name>
<feature type="domain" description="LicD/FKTN/FKRP nucleotidyltransferase" evidence="5">
    <location>
        <begin position="208"/>
        <end position="258"/>
    </location>
</feature>
<accession>A0A1I7VCP1</accession>
<dbReference type="PANTHER" id="PTHR15407:SF28">
    <property type="entry name" value="RIBITOL-5-PHOSPHATE TRANSFERASE FKTN"/>
    <property type="match status" value="1"/>
</dbReference>
<dbReference type="Proteomes" id="UP000095285">
    <property type="component" value="Unassembled WGS sequence"/>
</dbReference>
<evidence type="ECO:0000313" key="7">
    <source>
        <dbReference type="WBParaSite" id="EN70_12339"/>
    </source>
</evidence>
<sequence length="350" mass="41357">MGILRQIQDRYTYKTLPQKLSFSNATKFTASTQVLSSILQLNGYLQNKTLFIDPRFISKMQDAQVHFMGNNQLRIGEENLDDILEPNTVTMAFFARDEPEIVEQSQHLEYRQILPVDLYSSIRWPGLLIFQAAQLFAVTNYEIQNETLVGPANWTTFAWVLQRSRFISCREDFAIPYRKAYPLYFRGKPRIRNEVILTLQRFRNWAIERGMTPILYAGTLLGWYRECGIIPYTHDIDFMFFIEEYYNKFPEDVMNSSFIKLSLRFNRPEDLLEYKVYIEDSIPMDIFFLYHDQNSSWTGGLSFMTMYRQSEYGKRWSEPLHSSKYVWNETPLNTIEVGTISPEQTAESYI</sequence>
<evidence type="ECO:0000256" key="1">
    <source>
        <dbReference type="ARBA" id="ARBA00004167"/>
    </source>
</evidence>
<dbReference type="GO" id="GO:0009100">
    <property type="term" value="P:glycoprotein metabolic process"/>
    <property type="evidence" value="ECO:0007669"/>
    <property type="project" value="UniProtKB-ARBA"/>
</dbReference>
<dbReference type="AlphaFoldDB" id="A0A1I7VCP1"/>
<dbReference type="InterPro" id="IPR007074">
    <property type="entry name" value="LicD/FKTN/FKRP_NTP_transf"/>
</dbReference>
<keyword evidence="2" id="KW-0812">Transmembrane</keyword>
<dbReference type="PANTHER" id="PTHR15407">
    <property type="entry name" value="FUKUTIN-RELATED"/>
    <property type="match status" value="1"/>
</dbReference>
<dbReference type="STRING" id="7209.A0A1I7VCP1"/>
<reference evidence="6" key="1">
    <citation type="submission" date="2012-04" db="EMBL/GenBank/DDBJ databases">
        <title>The Genome Sequence of Loa loa.</title>
        <authorList>
            <consortium name="The Broad Institute Genome Sequencing Platform"/>
            <consortium name="Broad Institute Genome Sequencing Center for Infectious Disease"/>
            <person name="Nutman T.B."/>
            <person name="Fink D.L."/>
            <person name="Russ C."/>
            <person name="Young S."/>
            <person name="Zeng Q."/>
            <person name="Gargeya S."/>
            <person name="Alvarado L."/>
            <person name="Berlin A."/>
            <person name="Chapman S.B."/>
            <person name="Chen Z."/>
            <person name="Freedman E."/>
            <person name="Gellesch M."/>
            <person name="Goldberg J."/>
            <person name="Griggs A."/>
            <person name="Gujja S."/>
            <person name="Heilman E.R."/>
            <person name="Heiman D."/>
            <person name="Howarth C."/>
            <person name="Mehta T."/>
            <person name="Neiman D."/>
            <person name="Pearson M."/>
            <person name="Roberts A."/>
            <person name="Saif S."/>
            <person name="Shea T."/>
            <person name="Shenoy N."/>
            <person name="Sisk P."/>
            <person name="Stolte C."/>
            <person name="Sykes S."/>
            <person name="White J."/>
            <person name="Yandava C."/>
            <person name="Haas B."/>
            <person name="Henn M.R."/>
            <person name="Nusbaum C."/>
            <person name="Birren B."/>
        </authorList>
    </citation>
    <scope>NUCLEOTIDE SEQUENCE [LARGE SCALE GENOMIC DNA]</scope>
</reference>
<evidence type="ECO:0000256" key="2">
    <source>
        <dbReference type="ARBA" id="ARBA00022692"/>
    </source>
</evidence>
<dbReference type="InterPro" id="IPR009644">
    <property type="entry name" value="FKTN/MNN4/W02B3.4-1"/>
</dbReference>
<dbReference type="Pfam" id="PF04991">
    <property type="entry name" value="LicD"/>
    <property type="match status" value="1"/>
</dbReference>
<evidence type="ECO:0000256" key="4">
    <source>
        <dbReference type="ARBA" id="ARBA00023136"/>
    </source>
</evidence>
<evidence type="ECO:0000313" key="6">
    <source>
        <dbReference type="Proteomes" id="UP000095285"/>
    </source>
</evidence>